<comment type="caution">
    <text evidence="2">The sequence shown here is derived from an EMBL/GenBank/DDBJ whole genome shotgun (WGS) entry which is preliminary data.</text>
</comment>
<dbReference type="RefSeq" id="WP_130649065.1">
    <property type="nucleotide sequence ID" value="NZ_BMHA01000007.1"/>
</dbReference>
<evidence type="ECO:0000313" key="2">
    <source>
        <dbReference type="EMBL" id="GGI06733.1"/>
    </source>
</evidence>
<keyword evidence="3" id="KW-1185">Reference proteome</keyword>
<dbReference type="Proteomes" id="UP000650511">
    <property type="component" value="Unassembled WGS sequence"/>
</dbReference>
<organism evidence="2 3">
    <name type="scientific">Egicoccus halophilus</name>
    <dbReference type="NCBI Taxonomy" id="1670830"/>
    <lineage>
        <taxon>Bacteria</taxon>
        <taxon>Bacillati</taxon>
        <taxon>Actinomycetota</taxon>
        <taxon>Nitriliruptoria</taxon>
        <taxon>Egicoccales</taxon>
        <taxon>Egicoccaceae</taxon>
        <taxon>Egicoccus</taxon>
    </lineage>
</organism>
<sequence>MSRTQTSETTRARRGPATPVPGATFVAEASTAQAALAEVHATYGAGARILAAKRVLRGGFAGFFAKEVVQIHAAEGERPAPAVPPASAVAPTVAPATVAPAAPVAGPAVAEWEPTPSASPIDRLLADADEAPEEVDFATFLRRQLVPQQAAVAAAPAPAAAPAVTVAAAPAPTVAAAALAATPAGHPSMTPVTWPTADAAAVARPRADEFDRPAWADAPAGAVVVPREAAPGAQTVATAAPTLLVVDEPMEPTEGRVWSRTSLIRLGLPVDFVQSLAVAEPADDLAWTFALAESLRPLCRPLPSGRSLLVGPRARGLARTIGMPVANLNEPVLALGDVAAAVTGSPRSLEWMERARTGRWLHLVVGGKGWRDLLHADPLAASWASQEFLPDAIRAALELGLVLGYGPARASAERAQPLDVALAIRDMVPFR</sequence>
<dbReference type="OrthoDB" id="5244870at2"/>
<reference evidence="2" key="2">
    <citation type="submission" date="2020-09" db="EMBL/GenBank/DDBJ databases">
        <authorList>
            <person name="Sun Q."/>
            <person name="Zhou Y."/>
        </authorList>
    </citation>
    <scope>NUCLEOTIDE SEQUENCE</scope>
    <source>
        <strain evidence="2">CGMCC 1.14988</strain>
    </source>
</reference>
<dbReference type="AlphaFoldDB" id="A0A8J3EXX8"/>
<reference evidence="2" key="1">
    <citation type="journal article" date="2014" name="Int. J. Syst. Evol. Microbiol.">
        <title>Complete genome sequence of Corynebacterium casei LMG S-19264T (=DSM 44701T), isolated from a smear-ripened cheese.</title>
        <authorList>
            <consortium name="US DOE Joint Genome Institute (JGI-PGF)"/>
            <person name="Walter F."/>
            <person name="Albersmeier A."/>
            <person name="Kalinowski J."/>
            <person name="Ruckert C."/>
        </authorList>
    </citation>
    <scope>NUCLEOTIDE SEQUENCE</scope>
    <source>
        <strain evidence="2">CGMCC 1.14988</strain>
    </source>
</reference>
<gene>
    <name evidence="2" type="ORF">GCM10011354_20570</name>
</gene>
<name>A0A8J3EXX8_9ACTN</name>
<evidence type="ECO:0000313" key="3">
    <source>
        <dbReference type="Proteomes" id="UP000650511"/>
    </source>
</evidence>
<accession>A0A8J3EXX8</accession>
<protein>
    <submittedName>
        <fullName evidence="2">Uncharacterized protein</fullName>
    </submittedName>
</protein>
<evidence type="ECO:0000256" key="1">
    <source>
        <dbReference type="SAM" id="MobiDB-lite"/>
    </source>
</evidence>
<dbReference type="EMBL" id="BMHA01000007">
    <property type="protein sequence ID" value="GGI06733.1"/>
    <property type="molecule type" value="Genomic_DNA"/>
</dbReference>
<feature type="region of interest" description="Disordered" evidence="1">
    <location>
        <begin position="1"/>
        <end position="21"/>
    </location>
</feature>
<proteinExistence type="predicted"/>